<evidence type="ECO:0000313" key="6">
    <source>
        <dbReference type="EMBL" id="SHI92038.1"/>
    </source>
</evidence>
<dbReference type="PANTHER" id="PTHR30136">
    <property type="entry name" value="HELIX-TURN-HELIX TRANSCRIPTIONAL REGULATOR, ICLR FAMILY"/>
    <property type="match status" value="1"/>
</dbReference>
<dbReference type="InterPro" id="IPR005471">
    <property type="entry name" value="Tscrpt_reg_IclR_N"/>
</dbReference>
<dbReference type="STRING" id="1122189.SAMN02745165_01137"/>
<dbReference type="PROSITE" id="PS51078">
    <property type="entry name" value="ICLR_ED"/>
    <property type="match status" value="1"/>
</dbReference>
<dbReference type="SUPFAM" id="SSF55781">
    <property type="entry name" value="GAF domain-like"/>
    <property type="match status" value="1"/>
</dbReference>
<feature type="domain" description="HTH iclR-type" evidence="4">
    <location>
        <begin position="11"/>
        <end position="73"/>
    </location>
</feature>
<accession>A0A1M6F2U1</accession>
<evidence type="ECO:0000313" key="7">
    <source>
        <dbReference type="Proteomes" id="UP000184171"/>
    </source>
</evidence>
<keyword evidence="1" id="KW-0805">Transcription regulation</keyword>
<dbReference type="RefSeq" id="WP_072906601.1">
    <property type="nucleotide sequence ID" value="NZ_FQZT01000003.1"/>
</dbReference>
<dbReference type="EMBL" id="FQZT01000003">
    <property type="protein sequence ID" value="SHI92038.1"/>
    <property type="molecule type" value="Genomic_DNA"/>
</dbReference>
<dbReference type="Pfam" id="PF01614">
    <property type="entry name" value="IclR_C"/>
    <property type="match status" value="1"/>
</dbReference>
<organism evidence="6 7">
    <name type="scientific">Malonomonas rubra DSM 5091</name>
    <dbReference type="NCBI Taxonomy" id="1122189"/>
    <lineage>
        <taxon>Bacteria</taxon>
        <taxon>Pseudomonadati</taxon>
        <taxon>Thermodesulfobacteriota</taxon>
        <taxon>Desulfuromonadia</taxon>
        <taxon>Desulfuromonadales</taxon>
        <taxon>Geopsychrobacteraceae</taxon>
        <taxon>Malonomonas</taxon>
    </lineage>
</organism>
<dbReference type="GO" id="GO:0045892">
    <property type="term" value="P:negative regulation of DNA-templated transcription"/>
    <property type="evidence" value="ECO:0007669"/>
    <property type="project" value="TreeGrafter"/>
</dbReference>
<name>A0A1M6F2U1_MALRU</name>
<evidence type="ECO:0000256" key="1">
    <source>
        <dbReference type="ARBA" id="ARBA00023015"/>
    </source>
</evidence>
<evidence type="ECO:0000259" key="5">
    <source>
        <dbReference type="PROSITE" id="PS51078"/>
    </source>
</evidence>
<dbReference type="InterPro" id="IPR029016">
    <property type="entry name" value="GAF-like_dom_sf"/>
</dbReference>
<evidence type="ECO:0000259" key="4">
    <source>
        <dbReference type="PROSITE" id="PS51077"/>
    </source>
</evidence>
<dbReference type="PANTHER" id="PTHR30136:SF24">
    <property type="entry name" value="HTH-TYPE TRANSCRIPTIONAL REPRESSOR ALLR"/>
    <property type="match status" value="1"/>
</dbReference>
<dbReference type="AlphaFoldDB" id="A0A1M6F2U1"/>
<dbReference type="SMART" id="SM00346">
    <property type="entry name" value="HTH_ICLR"/>
    <property type="match status" value="1"/>
</dbReference>
<sequence>MPNREKDTYCIRSVENALLLLEALAEGDSKCSLSQLSSKLGMTKASLFRLMATFESHGYVERGQGSSEYKLGLAAFEVGQKLLSRMTLLHKARPVMNQLVRQCNETVYLVVQRDDDALFLEMTDNDQKVKVVSLNGRRYPLGDCAAGRILLAFDDATNKERSEELPHNIQDEIKHCREQGFCIDRDGIGEGSTCIAVPLFNAEGNSCGCLAMVGPSFRMDNERINNQLLPAIKAAGEMASARLGHIGFGLKSKQPAAAN</sequence>
<dbReference type="Pfam" id="PF09339">
    <property type="entry name" value="HTH_IclR"/>
    <property type="match status" value="1"/>
</dbReference>
<dbReference type="InterPro" id="IPR036388">
    <property type="entry name" value="WH-like_DNA-bd_sf"/>
</dbReference>
<evidence type="ECO:0000256" key="2">
    <source>
        <dbReference type="ARBA" id="ARBA00023125"/>
    </source>
</evidence>
<protein>
    <submittedName>
        <fullName evidence="6">Transcriptional regulator, IclR family</fullName>
    </submittedName>
</protein>
<feature type="domain" description="IclR-ED" evidence="5">
    <location>
        <begin position="74"/>
        <end position="245"/>
    </location>
</feature>
<dbReference type="Proteomes" id="UP000184171">
    <property type="component" value="Unassembled WGS sequence"/>
</dbReference>
<dbReference type="Gene3D" id="3.30.450.40">
    <property type="match status" value="1"/>
</dbReference>
<dbReference type="PROSITE" id="PS51077">
    <property type="entry name" value="HTH_ICLR"/>
    <property type="match status" value="1"/>
</dbReference>
<keyword evidence="3" id="KW-0804">Transcription</keyword>
<reference evidence="6 7" key="1">
    <citation type="submission" date="2016-11" db="EMBL/GenBank/DDBJ databases">
        <authorList>
            <person name="Jaros S."/>
            <person name="Januszkiewicz K."/>
            <person name="Wedrychowicz H."/>
        </authorList>
    </citation>
    <scope>NUCLEOTIDE SEQUENCE [LARGE SCALE GENOMIC DNA]</scope>
    <source>
        <strain evidence="6 7">DSM 5091</strain>
    </source>
</reference>
<dbReference type="GO" id="GO:0003677">
    <property type="term" value="F:DNA binding"/>
    <property type="evidence" value="ECO:0007669"/>
    <property type="project" value="UniProtKB-KW"/>
</dbReference>
<gene>
    <name evidence="6" type="ORF">SAMN02745165_01137</name>
</gene>
<keyword evidence="7" id="KW-1185">Reference proteome</keyword>
<dbReference type="InterPro" id="IPR050707">
    <property type="entry name" value="HTH_MetabolicPath_Reg"/>
</dbReference>
<evidence type="ECO:0000256" key="3">
    <source>
        <dbReference type="ARBA" id="ARBA00023163"/>
    </source>
</evidence>
<keyword evidence="2" id="KW-0238">DNA-binding</keyword>
<dbReference type="InterPro" id="IPR014757">
    <property type="entry name" value="Tscrpt_reg_IclR_C"/>
</dbReference>
<dbReference type="FunFam" id="1.10.10.10:FF:000056">
    <property type="entry name" value="IclR family transcriptional regulator"/>
    <property type="match status" value="1"/>
</dbReference>
<dbReference type="OrthoDB" id="13103at2"/>
<dbReference type="InterPro" id="IPR036390">
    <property type="entry name" value="WH_DNA-bd_sf"/>
</dbReference>
<proteinExistence type="predicted"/>
<dbReference type="GO" id="GO:0003700">
    <property type="term" value="F:DNA-binding transcription factor activity"/>
    <property type="evidence" value="ECO:0007669"/>
    <property type="project" value="TreeGrafter"/>
</dbReference>
<dbReference type="SUPFAM" id="SSF46785">
    <property type="entry name" value="Winged helix' DNA-binding domain"/>
    <property type="match status" value="1"/>
</dbReference>
<dbReference type="Gene3D" id="1.10.10.10">
    <property type="entry name" value="Winged helix-like DNA-binding domain superfamily/Winged helix DNA-binding domain"/>
    <property type="match status" value="1"/>
</dbReference>